<feature type="region of interest" description="Disordered" evidence="1">
    <location>
        <begin position="227"/>
        <end position="301"/>
    </location>
</feature>
<sequence length="301" mass="32708">MEVKVTEGPPIAVKEMAITNHNNGTPSPMRHLFEPYHPSDIINKYLLEENLDSQVAMTHDSTWIEALDDDDDLMPNEEELIARIKRRYKIEKSDDGKCVFLMPAADNESLAGTKKTSSLEVERASDYSTLDDREDEDTELEKVINMSLDQALAETTSNTSLNTAEQAKLEQAFVLSTPSSDDFYEAVPRLTSDRLAEHTEPYSVLRSVLLDRDHVIHIDRQANQFSNGRVIENTRPTEGSTGGAAKPTDGSTGGAAKPTEGSMGGAAKPTEGSTGGAVKPGRAEEAGPGTGGNEEEEVGER</sequence>
<reference evidence="2 3" key="1">
    <citation type="journal article" date="2019" name="Nat. Ecol. Evol.">
        <title>Megaphylogeny resolves global patterns of mushroom evolution.</title>
        <authorList>
            <person name="Varga T."/>
            <person name="Krizsan K."/>
            <person name="Foldi C."/>
            <person name="Dima B."/>
            <person name="Sanchez-Garcia M."/>
            <person name="Sanchez-Ramirez S."/>
            <person name="Szollosi G.J."/>
            <person name="Szarkandi J.G."/>
            <person name="Papp V."/>
            <person name="Albert L."/>
            <person name="Andreopoulos W."/>
            <person name="Angelini C."/>
            <person name="Antonin V."/>
            <person name="Barry K.W."/>
            <person name="Bougher N.L."/>
            <person name="Buchanan P."/>
            <person name="Buyck B."/>
            <person name="Bense V."/>
            <person name="Catcheside P."/>
            <person name="Chovatia M."/>
            <person name="Cooper J."/>
            <person name="Damon W."/>
            <person name="Desjardin D."/>
            <person name="Finy P."/>
            <person name="Geml J."/>
            <person name="Haridas S."/>
            <person name="Hughes K."/>
            <person name="Justo A."/>
            <person name="Karasinski D."/>
            <person name="Kautmanova I."/>
            <person name="Kiss B."/>
            <person name="Kocsube S."/>
            <person name="Kotiranta H."/>
            <person name="LaButti K.M."/>
            <person name="Lechner B.E."/>
            <person name="Liimatainen K."/>
            <person name="Lipzen A."/>
            <person name="Lukacs Z."/>
            <person name="Mihaltcheva S."/>
            <person name="Morgado L.N."/>
            <person name="Niskanen T."/>
            <person name="Noordeloos M.E."/>
            <person name="Ohm R.A."/>
            <person name="Ortiz-Santana B."/>
            <person name="Ovrebo C."/>
            <person name="Racz N."/>
            <person name="Riley R."/>
            <person name="Savchenko A."/>
            <person name="Shiryaev A."/>
            <person name="Soop K."/>
            <person name="Spirin V."/>
            <person name="Szebenyi C."/>
            <person name="Tomsovsky M."/>
            <person name="Tulloss R.E."/>
            <person name="Uehling J."/>
            <person name="Grigoriev I.V."/>
            <person name="Vagvolgyi C."/>
            <person name="Papp T."/>
            <person name="Martin F.M."/>
            <person name="Miettinen O."/>
            <person name="Hibbett D.S."/>
            <person name="Nagy L.G."/>
        </authorList>
    </citation>
    <scope>NUCLEOTIDE SEQUENCE [LARGE SCALE GENOMIC DNA]</scope>
    <source>
        <strain evidence="2 3">CBS 962.96</strain>
    </source>
</reference>
<dbReference type="Proteomes" id="UP000297245">
    <property type="component" value="Unassembled WGS sequence"/>
</dbReference>
<evidence type="ECO:0000313" key="2">
    <source>
        <dbReference type="EMBL" id="THU79960.1"/>
    </source>
</evidence>
<organism evidence="2 3">
    <name type="scientific">Dendrothele bispora (strain CBS 962.96)</name>
    <dbReference type="NCBI Taxonomy" id="1314807"/>
    <lineage>
        <taxon>Eukaryota</taxon>
        <taxon>Fungi</taxon>
        <taxon>Dikarya</taxon>
        <taxon>Basidiomycota</taxon>
        <taxon>Agaricomycotina</taxon>
        <taxon>Agaricomycetes</taxon>
        <taxon>Agaricomycetidae</taxon>
        <taxon>Agaricales</taxon>
        <taxon>Agaricales incertae sedis</taxon>
        <taxon>Dendrothele</taxon>
    </lineage>
</organism>
<gene>
    <name evidence="2" type="ORF">K435DRAFT_845273</name>
</gene>
<protein>
    <submittedName>
        <fullName evidence="2">Uncharacterized protein</fullName>
    </submittedName>
</protein>
<name>A0A4S8KVT0_DENBC</name>
<accession>A0A4S8KVT0</accession>
<evidence type="ECO:0000313" key="3">
    <source>
        <dbReference type="Proteomes" id="UP000297245"/>
    </source>
</evidence>
<keyword evidence="3" id="KW-1185">Reference proteome</keyword>
<dbReference type="AlphaFoldDB" id="A0A4S8KVT0"/>
<dbReference type="EMBL" id="ML179955">
    <property type="protein sequence ID" value="THU79960.1"/>
    <property type="molecule type" value="Genomic_DNA"/>
</dbReference>
<evidence type="ECO:0000256" key="1">
    <source>
        <dbReference type="SAM" id="MobiDB-lite"/>
    </source>
</evidence>
<proteinExistence type="predicted"/>
<dbReference type="OrthoDB" id="3067877at2759"/>